<dbReference type="NCBIfam" id="NF033856">
    <property type="entry name" value="T4SS_effec_BID"/>
    <property type="match status" value="1"/>
</dbReference>
<protein>
    <submittedName>
        <fullName evidence="1">Bartonella effector protein (Bep) substrate of VirB T4SS</fullName>
    </submittedName>
</protein>
<accession>E6YIM8</accession>
<evidence type="ECO:0000313" key="1">
    <source>
        <dbReference type="EMBL" id="CBI76716.1"/>
    </source>
</evidence>
<dbReference type="eggNOG" id="COG2184">
    <property type="taxonomic scope" value="Bacteria"/>
</dbReference>
<dbReference type="Proteomes" id="UP000009101">
    <property type="component" value="Chromosome"/>
</dbReference>
<gene>
    <name evidence="1" type="ordered locus">BARCL_1035</name>
</gene>
<dbReference type="HOGENOM" id="CLU_079563_0_0_5"/>
<dbReference type="RefSeq" id="WP_013545345.1">
    <property type="nucleotide sequence ID" value="NC_014932.1"/>
</dbReference>
<name>E6YIM8_BARC7</name>
<reference evidence="1 2" key="2">
    <citation type="journal article" date="2011" name="PLoS Genet.">
        <title>Parallel evolution of a type IV secretion system in radiating lineages of the host-restricted bacterial pathogen Bartonella.</title>
        <authorList>
            <person name="Engel P."/>
            <person name="Salzburger W."/>
            <person name="Liesch M."/>
            <person name="Chang C.C."/>
            <person name="Maruyama S."/>
            <person name="Lanz C."/>
            <person name="Calteau A."/>
            <person name="Lajus A."/>
            <person name="Medigue C."/>
            <person name="Schuster S.C."/>
            <person name="Dehio C."/>
        </authorList>
    </citation>
    <scope>NUCLEOTIDE SEQUENCE [LARGE SCALE GENOMIC DNA]</scope>
    <source>
        <strain evidence="2">CIP 104772 / 73</strain>
    </source>
</reference>
<dbReference type="EMBL" id="FN645454">
    <property type="protein sequence ID" value="CBI76716.1"/>
    <property type="molecule type" value="Genomic_DNA"/>
</dbReference>
<dbReference type="SMR" id="E6YIM8"/>
<dbReference type="KEGG" id="bcd:BARCL_1035"/>
<evidence type="ECO:0000313" key="2">
    <source>
        <dbReference type="Proteomes" id="UP000009101"/>
    </source>
</evidence>
<dbReference type="AlphaFoldDB" id="E6YIM8"/>
<reference evidence="2" key="1">
    <citation type="submission" date="2009-11" db="EMBL/GenBank/DDBJ databases">
        <title>Genome sequencing of Bartonella species and comparative genomics.</title>
        <authorList>
            <person name="Engel P."/>
            <person name="Salzburger W."/>
            <person name="Marius L."/>
            <person name="Chao-Chin C."/>
            <person name="Soichi M."/>
            <person name="Christa L."/>
            <person name="Alexandra C."/>
            <person name="Aurelie L."/>
            <person name="Claudine M."/>
            <person name="Stephan S.C."/>
            <person name="Christoph D."/>
        </authorList>
    </citation>
    <scope>NUCLEOTIDE SEQUENCE [LARGE SCALE GENOMIC DNA]</scope>
    <source>
        <strain evidence="2">CIP 104772 / 73</strain>
    </source>
</reference>
<proteinExistence type="predicted"/>
<dbReference type="OrthoDB" id="7921411at2"/>
<sequence length="304" mass="35176">MKQQNKYAPPKEEVEYAEVFIDNNNNKANETQKNSIEDTVEYAEVFIDNNKANETQKQVSADIFISPSKIPPLTHSELIKKVVSNPSVQEKAEEIRRLSQIVFGDYNKLDIQIKQISEESSLGQLFCKQMTNAPEFFAKLAGNKILFIKSPKRIKAERNASALGQVIKEYGDTIQHSKDQILQNHRDEKKRCSKPVYMLSREVQRIVDLPRDMWQNALKKNNNPHLNKELLKFLNQVNSRLSQDELIMLKNNEYRLLANSMNIPENKAKSIIKTVKEVKSLQNQVEKLRHFPEKTKALPITNKM</sequence>
<keyword evidence="2" id="KW-1185">Reference proteome</keyword>
<organism evidence="1 2">
    <name type="scientific">Bartonella clarridgeiae (strain CCUG 45776 / CIP 104772 / 73)</name>
    <dbReference type="NCBI Taxonomy" id="696125"/>
    <lineage>
        <taxon>Bacteria</taxon>
        <taxon>Pseudomonadati</taxon>
        <taxon>Pseudomonadota</taxon>
        <taxon>Alphaproteobacteria</taxon>
        <taxon>Hyphomicrobiales</taxon>
        <taxon>Bartonellaceae</taxon>
        <taxon>Bartonella</taxon>
    </lineage>
</organism>